<evidence type="ECO:0000313" key="3">
    <source>
        <dbReference type="Proteomes" id="UP000606870"/>
    </source>
</evidence>
<dbReference type="EMBL" id="JACOGK010000030">
    <property type="protein sequence ID" value="MBC3537555.1"/>
    <property type="molecule type" value="Genomic_DNA"/>
</dbReference>
<evidence type="ECO:0000313" key="2">
    <source>
        <dbReference type="EMBL" id="MBC3537555.1"/>
    </source>
</evidence>
<dbReference type="Pfam" id="PF01844">
    <property type="entry name" value="HNH"/>
    <property type="match status" value="1"/>
</dbReference>
<proteinExistence type="predicted"/>
<protein>
    <submittedName>
        <fullName evidence="2">HNH endonuclease</fullName>
    </submittedName>
</protein>
<accession>A0ABR6VLD6</accession>
<feature type="domain" description="HNH" evidence="1">
    <location>
        <begin position="171"/>
        <end position="209"/>
    </location>
</feature>
<dbReference type="GO" id="GO:0004519">
    <property type="term" value="F:endonuclease activity"/>
    <property type="evidence" value="ECO:0007669"/>
    <property type="project" value="UniProtKB-KW"/>
</dbReference>
<keyword evidence="2" id="KW-0378">Hydrolase</keyword>
<keyword evidence="2" id="KW-0540">Nuclease</keyword>
<dbReference type="InterPro" id="IPR002711">
    <property type="entry name" value="HNH"/>
</dbReference>
<dbReference type="Proteomes" id="UP000606870">
    <property type="component" value="Unassembled WGS sequence"/>
</dbReference>
<name>A0ABR6VLD6_9FIRM</name>
<organism evidence="2 3">
    <name type="scientific">Megasphaera hominis</name>
    <dbReference type="NCBI Taxonomy" id="159836"/>
    <lineage>
        <taxon>Bacteria</taxon>
        <taxon>Bacillati</taxon>
        <taxon>Bacillota</taxon>
        <taxon>Negativicutes</taxon>
        <taxon>Veillonellales</taxon>
        <taxon>Veillonellaceae</taxon>
        <taxon>Megasphaera</taxon>
    </lineage>
</organism>
<dbReference type="InterPro" id="IPR003615">
    <property type="entry name" value="HNH_nuc"/>
</dbReference>
<evidence type="ECO:0000259" key="1">
    <source>
        <dbReference type="Pfam" id="PF01844"/>
    </source>
</evidence>
<sequence length="251" mass="29243">MDGNRQTGTNYTLKDYFINYLLKIRGISQSSANHYVGALQTTISRYLMEKKLVSQSIFEITDLDRLVQYEEILMHDADFLALNQRGNRMYSVALHRYMGFVQGEWFRQSTDPQDEIKKLDTPILVKAYYQTTVQQYKRSGIIKKQVTEAALYRCEANPDHQTFIVNHTSHPYMEGHHVIPLKKQKNFSYSLDVYANVVCLCPVCHRLLHYGRPEDKERILTKFYDERGERLARSGIEVSRADFLGLTEGNV</sequence>
<gene>
    <name evidence="2" type="ORF">H8J70_09850</name>
</gene>
<dbReference type="CDD" id="cd00085">
    <property type="entry name" value="HNHc"/>
    <property type="match status" value="1"/>
</dbReference>
<reference evidence="2 3" key="1">
    <citation type="submission" date="2020-08" db="EMBL/GenBank/DDBJ databases">
        <authorList>
            <person name="Liu C."/>
            <person name="Sun Q."/>
        </authorList>
    </citation>
    <scope>NUCLEOTIDE SEQUENCE [LARGE SCALE GENOMIC DNA]</scope>
    <source>
        <strain evidence="2 3">NSJ-59</strain>
    </source>
</reference>
<keyword evidence="3" id="KW-1185">Reference proteome</keyword>
<comment type="caution">
    <text evidence="2">The sequence shown here is derived from an EMBL/GenBank/DDBJ whole genome shotgun (WGS) entry which is preliminary data.</text>
</comment>
<keyword evidence="2" id="KW-0255">Endonuclease</keyword>